<keyword evidence="6 7" id="KW-0472">Membrane</keyword>
<dbReference type="Pfam" id="PF00528">
    <property type="entry name" value="BPD_transp_1"/>
    <property type="match status" value="1"/>
</dbReference>
<keyword evidence="5 7" id="KW-1133">Transmembrane helix</keyword>
<dbReference type="GO" id="GO:0055085">
    <property type="term" value="P:transmembrane transport"/>
    <property type="evidence" value="ECO:0007669"/>
    <property type="project" value="InterPro"/>
</dbReference>
<comment type="subcellular location">
    <subcellularLocation>
        <location evidence="1">Cell membrane</location>
        <topology evidence="1">Multi-pass membrane protein</topology>
    </subcellularLocation>
</comment>
<sequence length="325" mass="36988">MLRKSFGLLRSNLEEDVKLAKQGQRIKEENLFKKIRKNKIPYLFISPFFILFAIFMLYPTIYSFYLSFFKWSGAGPKAYVGLLNYTDLLTNRPFKQSLINAVILFFEYVPAMTLLALILASLLNSRYLRLQSVFRTFIFLPYVTAIIAVAYAFQLLLDKRFGMVNLFLSWFGVEPTAWLNTPNLARICLSALVTWRWLGYNMVLLLAGLQNISPQLYEAAKIDGATPTQSFFRITLPLMKPMLLFCILLSTIGTVSLFDEPFILFDTGGGSGGGPRDATLTPVLYLYNTAFRYLHFGSASSIAYALFIILFLVGLFEIKVMGEKK</sequence>
<evidence type="ECO:0000256" key="3">
    <source>
        <dbReference type="ARBA" id="ARBA00022475"/>
    </source>
</evidence>
<name>A0A0F9KP26_9ZZZZ</name>
<evidence type="ECO:0000259" key="8">
    <source>
        <dbReference type="PROSITE" id="PS50928"/>
    </source>
</evidence>
<protein>
    <recommendedName>
        <fullName evidence="8">ABC transmembrane type-1 domain-containing protein</fullName>
    </recommendedName>
</protein>
<gene>
    <name evidence="9" type="ORF">LCGC14_1610840</name>
</gene>
<dbReference type="GO" id="GO:0005886">
    <property type="term" value="C:plasma membrane"/>
    <property type="evidence" value="ECO:0007669"/>
    <property type="project" value="UniProtKB-SubCell"/>
</dbReference>
<feature type="transmembrane region" description="Helical" evidence="7">
    <location>
        <begin position="136"/>
        <end position="157"/>
    </location>
</feature>
<keyword evidence="2" id="KW-0813">Transport</keyword>
<evidence type="ECO:0000256" key="7">
    <source>
        <dbReference type="SAM" id="Phobius"/>
    </source>
</evidence>
<evidence type="ECO:0000313" key="9">
    <source>
        <dbReference type="EMBL" id="KKM23868.1"/>
    </source>
</evidence>
<dbReference type="InterPro" id="IPR000515">
    <property type="entry name" value="MetI-like"/>
</dbReference>
<dbReference type="PANTHER" id="PTHR30193">
    <property type="entry name" value="ABC TRANSPORTER PERMEASE PROTEIN"/>
    <property type="match status" value="1"/>
</dbReference>
<feature type="transmembrane region" description="Helical" evidence="7">
    <location>
        <begin position="177"/>
        <end position="198"/>
    </location>
</feature>
<feature type="transmembrane region" description="Helical" evidence="7">
    <location>
        <begin position="293"/>
        <end position="316"/>
    </location>
</feature>
<comment type="caution">
    <text evidence="9">The sequence shown here is derived from an EMBL/GenBank/DDBJ whole genome shotgun (WGS) entry which is preliminary data.</text>
</comment>
<evidence type="ECO:0000256" key="6">
    <source>
        <dbReference type="ARBA" id="ARBA00023136"/>
    </source>
</evidence>
<evidence type="ECO:0000256" key="4">
    <source>
        <dbReference type="ARBA" id="ARBA00022692"/>
    </source>
</evidence>
<evidence type="ECO:0000256" key="2">
    <source>
        <dbReference type="ARBA" id="ARBA00022448"/>
    </source>
</evidence>
<dbReference type="CDD" id="cd06261">
    <property type="entry name" value="TM_PBP2"/>
    <property type="match status" value="1"/>
</dbReference>
<evidence type="ECO:0000256" key="5">
    <source>
        <dbReference type="ARBA" id="ARBA00022989"/>
    </source>
</evidence>
<feature type="transmembrane region" description="Helical" evidence="7">
    <location>
        <begin position="98"/>
        <end position="124"/>
    </location>
</feature>
<dbReference type="PANTHER" id="PTHR30193:SF37">
    <property type="entry name" value="INNER MEMBRANE ABC TRANSPORTER PERMEASE PROTEIN YCJO"/>
    <property type="match status" value="1"/>
</dbReference>
<accession>A0A0F9KP26</accession>
<feature type="transmembrane region" description="Helical" evidence="7">
    <location>
        <begin position="42"/>
        <end position="65"/>
    </location>
</feature>
<dbReference type="InterPro" id="IPR051393">
    <property type="entry name" value="ABC_transporter_permease"/>
</dbReference>
<keyword evidence="3" id="KW-1003">Cell membrane</keyword>
<evidence type="ECO:0000256" key="1">
    <source>
        <dbReference type="ARBA" id="ARBA00004651"/>
    </source>
</evidence>
<dbReference type="SUPFAM" id="SSF161098">
    <property type="entry name" value="MetI-like"/>
    <property type="match status" value="1"/>
</dbReference>
<feature type="domain" description="ABC transmembrane type-1" evidence="8">
    <location>
        <begin position="98"/>
        <end position="317"/>
    </location>
</feature>
<keyword evidence="4 7" id="KW-0812">Transmembrane</keyword>
<reference evidence="9" key="1">
    <citation type="journal article" date="2015" name="Nature">
        <title>Complex archaea that bridge the gap between prokaryotes and eukaryotes.</title>
        <authorList>
            <person name="Spang A."/>
            <person name="Saw J.H."/>
            <person name="Jorgensen S.L."/>
            <person name="Zaremba-Niedzwiedzka K."/>
            <person name="Martijn J."/>
            <person name="Lind A.E."/>
            <person name="van Eijk R."/>
            <person name="Schleper C."/>
            <person name="Guy L."/>
            <person name="Ettema T.J."/>
        </authorList>
    </citation>
    <scope>NUCLEOTIDE SEQUENCE</scope>
</reference>
<organism evidence="9">
    <name type="scientific">marine sediment metagenome</name>
    <dbReference type="NCBI Taxonomy" id="412755"/>
    <lineage>
        <taxon>unclassified sequences</taxon>
        <taxon>metagenomes</taxon>
        <taxon>ecological metagenomes</taxon>
    </lineage>
</organism>
<dbReference type="EMBL" id="LAZR01013038">
    <property type="protein sequence ID" value="KKM23868.1"/>
    <property type="molecule type" value="Genomic_DNA"/>
</dbReference>
<dbReference type="InterPro" id="IPR035906">
    <property type="entry name" value="MetI-like_sf"/>
</dbReference>
<dbReference type="Gene3D" id="1.10.3720.10">
    <property type="entry name" value="MetI-like"/>
    <property type="match status" value="1"/>
</dbReference>
<dbReference type="PROSITE" id="PS50928">
    <property type="entry name" value="ABC_TM1"/>
    <property type="match status" value="1"/>
</dbReference>
<dbReference type="AlphaFoldDB" id="A0A0F9KP26"/>
<proteinExistence type="predicted"/>